<dbReference type="PANTHER" id="PTHR23512:SF3">
    <property type="entry name" value="MAJOR FACILITATOR SUPERFAMILY DOMAIN-CONTAINING PROTEIN 1"/>
    <property type="match status" value="1"/>
</dbReference>
<evidence type="ECO:0000256" key="26">
    <source>
        <dbReference type="SAM" id="Phobius"/>
    </source>
</evidence>
<evidence type="ECO:0000313" key="28">
    <source>
        <dbReference type="EMBL" id="GAU91828.1"/>
    </source>
</evidence>
<comment type="caution">
    <text evidence="28">The sequence shown here is derived from an EMBL/GenBank/DDBJ whole genome shotgun (WGS) entry which is preliminary data.</text>
</comment>
<dbReference type="InterPro" id="IPR020846">
    <property type="entry name" value="MFS_dom"/>
</dbReference>
<comment type="catalytic activity">
    <reaction evidence="16">
        <text>L-lysyl-L-lysine(out) = L-lysyl-L-lysine(in)</text>
        <dbReference type="Rhea" id="RHEA:79403"/>
        <dbReference type="ChEBI" id="CHEBI:229956"/>
    </reaction>
</comment>
<dbReference type="AlphaFoldDB" id="A0A1D1V056"/>
<evidence type="ECO:0000256" key="3">
    <source>
        <dbReference type="ARBA" id="ARBA00022448"/>
    </source>
</evidence>
<evidence type="ECO:0000256" key="22">
    <source>
        <dbReference type="ARBA" id="ARBA00045018"/>
    </source>
</evidence>
<evidence type="ECO:0000256" key="10">
    <source>
        <dbReference type="ARBA" id="ARBA00044881"/>
    </source>
</evidence>
<evidence type="ECO:0000256" key="19">
    <source>
        <dbReference type="ARBA" id="ARBA00044919"/>
    </source>
</evidence>
<accession>A0A1D1V056</accession>
<feature type="transmembrane region" description="Helical" evidence="26">
    <location>
        <begin position="246"/>
        <end position="271"/>
    </location>
</feature>
<evidence type="ECO:0000256" key="20">
    <source>
        <dbReference type="ARBA" id="ARBA00044924"/>
    </source>
</evidence>
<proteinExistence type="inferred from homology"/>
<evidence type="ECO:0000256" key="9">
    <source>
        <dbReference type="ARBA" id="ARBA00044878"/>
    </source>
</evidence>
<dbReference type="EMBL" id="BDGG01000002">
    <property type="protein sequence ID" value="GAU91828.1"/>
    <property type="molecule type" value="Genomic_DNA"/>
</dbReference>
<organism evidence="28 29">
    <name type="scientific">Ramazzottius varieornatus</name>
    <name type="common">Water bear</name>
    <name type="synonym">Tardigrade</name>
    <dbReference type="NCBI Taxonomy" id="947166"/>
    <lineage>
        <taxon>Eukaryota</taxon>
        <taxon>Metazoa</taxon>
        <taxon>Ecdysozoa</taxon>
        <taxon>Tardigrada</taxon>
        <taxon>Eutardigrada</taxon>
        <taxon>Parachela</taxon>
        <taxon>Hypsibioidea</taxon>
        <taxon>Ramazzottiidae</taxon>
        <taxon>Ramazzottius</taxon>
    </lineage>
</organism>
<feature type="transmembrane region" description="Helical" evidence="26">
    <location>
        <begin position="204"/>
        <end position="225"/>
    </location>
</feature>
<reference evidence="28 29" key="1">
    <citation type="journal article" date="2016" name="Nat. Commun.">
        <title>Extremotolerant tardigrade genome and improved radiotolerance of human cultured cells by tardigrade-unique protein.</title>
        <authorList>
            <person name="Hashimoto T."/>
            <person name="Horikawa D.D."/>
            <person name="Saito Y."/>
            <person name="Kuwahara H."/>
            <person name="Kozuka-Hata H."/>
            <person name="Shin-I T."/>
            <person name="Minakuchi Y."/>
            <person name="Ohishi K."/>
            <person name="Motoyama A."/>
            <person name="Aizu T."/>
            <person name="Enomoto A."/>
            <person name="Kondo K."/>
            <person name="Tanaka S."/>
            <person name="Hara Y."/>
            <person name="Koshikawa S."/>
            <person name="Sagara H."/>
            <person name="Miura T."/>
            <person name="Yokobori S."/>
            <person name="Miyagawa K."/>
            <person name="Suzuki Y."/>
            <person name="Kubo T."/>
            <person name="Oyama M."/>
            <person name="Kohara Y."/>
            <person name="Fujiyama A."/>
            <person name="Arakawa K."/>
            <person name="Katayama T."/>
            <person name="Toyoda A."/>
            <person name="Kunieda T."/>
        </authorList>
    </citation>
    <scope>NUCLEOTIDE SEQUENCE [LARGE SCALE GENOMIC DNA]</scope>
    <source>
        <strain evidence="28 29">YOKOZUNA-1</strain>
    </source>
</reference>
<keyword evidence="3" id="KW-0813">Transport</keyword>
<dbReference type="Gene3D" id="1.20.1250.20">
    <property type="entry name" value="MFS general substrate transporter like domains"/>
    <property type="match status" value="2"/>
</dbReference>
<comment type="catalytic activity">
    <reaction evidence="15">
        <text>L-arginyl-L-alpha-amino acid(out) = L-arginyl-L-alpha-amino acid(in)</text>
        <dbReference type="Rhea" id="RHEA:79371"/>
        <dbReference type="ChEBI" id="CHEBI:84315"/>
    </reaction>
</comment>
<dbReference type="PANTHER" id="PTHR23512">
    <property type="entry name" value="MAJOR FACILITATOR SUPERFAMILY DOMAIN-CONTAINING PROTEIN 1"/>
    <property type="match status" value="1"/>
</dbReference>
<evidence type="ECO:0000256" key="17">
    <source>
        <dbReference type="ARBA" id="ARBA00044903"/>
    </source>
</evidence>
<keyword evidence="5 26" id="KW-1133">Transmembrane helix</keyword>
<evidence type="ECO:0000256" key="2">
    <source>
        <dbReference type="ARBA" id="ARBA00008335"/>
    </source>
</evidence>
<feature type="domain" description="Major facilitator superfamily (MFS) profile" evidence="27">
    <location>
        <begin position="256"/>
        <end position="476"/>
    </location>
</feature>
<dbReference type="PROSITE" id="PS50850">
    <property type="entry name" value="MFS"/>
    <property type="match status" value="1"/>
</dbReference>
<feature type="transmembrane region" description="Helical" evidence="26">
    <location>
        <begin position="175"/>
        <end position="192"/>
    </location>
</feature>
<feature type="transmembrane region" description="Helical" evidence="26">
    <location>
        <begin position="83"/>
        <end position="102"/>
    </location>
</feature>
<comment type="catalytic activity">
    <reaction evidence="11">
        <text>L-alpha-aminoacyl-L-histidine(out) = L-alpha-aminoacyl-L-histidine(in)</text>
        <dbReference type="Rhea" id="RHEA:79375"/>
        <dbReference type="ChEBI" id="CHEBI:229967"/>
    </reaction>
</comment>
<evidence type="ECO:0000256" key="5">
    <source>
        <dbReference type="ARBA" id="ARBA00022989"/>
    </source>
</evidence>
<feature type="transmembrane region" description="Helical" evidence="26">
    <location>
        <begin position="415"/>
        <end position="440"/>
    </location>
</feature>
<comment type="catalytic activity">
    <reaction evidence="13">
        <text>L-alpha-aminoacyl-L-lysine(out) = L-alpha-aminoacyl-L-lysine(in)</text>
        <dbReference type="Rhea" id="RHEA:79383"/>
        <dbReference type="ChEBI" id="CHEBI:229966"/>
    </reaction>
</comment>
<comment type="catalytic activity">
    <reaction evidence="14">
        <text>L-aspartyl-L-lysine(out) = L-aspartyl-L-lysine(in)</text>
        <dbReference type="Rhea" id="RHEA:79411"/>
        <dbReference type="ChEBI" id="CHEBI:229953"/>
    </reaction>
</comment>
<dbReference type="InterPro" id="IPR036259">
    <property type="entry name" value="MFS_trans_sf"/>
</dbReference>
<dbReference type="GO" id="GO:0022857">
    <property type="term" value="F:transmembrane transporter activity"/>
    <property type="evidence" value="ECO:0007669"/>
    <property type="project" value="InterPro"/>
</dbReference>
<evidence type="ECO:0000256" key="15">
    <source>
        <dbReference type="ARBA" id="ARBA00044899"/>
    </source>
</evidence>
<dbReference type="GO" id="GO:0005765">
    <property type="term" value="C:lysosomal membrane"/>
    <property type="evidence" value="ECO:0007669"/>
    <property type="project" value="UniProtKB-SubCell"/>
</dbReference>
<comment type="catalytic activity">
    <reaction evidence="20">
        <text>L-lysyl-glycine(out) = L-lysyl-glycine(in)</text>
        <dbReference type="Rhea" id="RHEA:79407"/>
        <dbReference type="ChEBI" id="CHEBI:191202"/>
    </reaction>
</comment>
<feature type="region of interest" description="Disordered" evidence="25">
    <location>
        <begin position="454"/>
        <end position="476"/>
    </location>
</feature>
<comment type="catalytic activity">
    <reaction evidence="17">
        <text>L-arginyl-glycine(out) = L-arginyl-glycine(in)</text>
        <dbReference type="Rhea" id="RHEA:79391"/>
        <dbReference type="ChEBI" id="CHEBI:229955"/>
    </reaction>
</comment>
<dbReference type="InterPro" id="IPR052187">
    <property type="entry name" value="MFSD1"/>
</dbReference>
<comment type="catalytic activity">
    <reaction evidence="18">
        <text>L-histidyl-L-alpha-amino acid(out) = L-histidyl-L-alpha-amino acid(in)</text>
        <dbReference type="Rhea" id="RHEA:79379"/>
        <dbReference type="ChEBI" id="CHEBI:229964"/>
    </reaction>
</comment>
<evidence type="ECO:0000256" key="8">
    <source>
        <dbReference type="ARBA" id="ARBA00044876"/>
    </source>
</evidence>
<dbReference type="InterPro" id="IPR011701">
    <property type="entry name" value="MFS"/>
</dbReference>
<evidence type="ECO:0000313" key="29">
    <source>
        <dbReference type="Proteomes" id="UP000186922"/>
    </source>
</evidence>
<comment type="catalytic activity">
    <reaction evidence="9">
        <text>L-histidyl-glycine(out) = L-histidyl-glycine(in)</text>
        <dbReference type="Rhea" id="RHEA:79395"/>
        <dbReference type="ChEBI" id="CHEBI:229957"/>
    </reaction>
</comment>
<comment type="catalytic activity">
    <reaction evidence="10">
        <text>L-alpha-aminoacyl-L-arginine(out) = L-alpha-aminoacyl-L-arginine(in)</text>
        <dbReference type="Rhea" id="RHEA:79367"/>
        <dbReference type="ChEBI" id="CHEBI:229968"/>
    </reaction>
</comment>
<evidence type="ECO:0000259" key="27">
    <source>
        <dbReference type="PROSITE" id="PS50850"/>
    </source>
</evidence>
<dbReference type="Pfam" id="PF07690">
    <property type="entry name" value="MFS_1"/>
    <property type="match status" value="1"/>
</dbReference>
<keyword evidence="4 26" id="KW-0812">Transmembrane</keyword>
<feature type="transmembrane region" description="Helical" evidence="26">
    <location>
        <begin position="109"/>
        <end position="131"/>
    </location>
</feature>
<evidence type="ECO:0000256" key="11">
    <source>
        <dbReference type="ARBA" id="ARBA00044884"/>
    </source>
</evidence>
<keyword evidence="29" id="KW-1185">Reference proteome</keyword>
<evidence type="ECO:0000256" key="7">
    <source>
        <dbReference type="ARBA" id="ARBA00023228"/>
    </source>
</evidence>
<evidence type="ECO:0000256" key="24">
    <source>
        <dbReference type="ARBA" id="ARBA00046376"/>
    </source>
</evidence>
<evidence type="ECO:0000256" key="6">
    <source>
        <dbReference type="ARBA" id="ARBA00023136"/>
    </source>
</evidence>
<comment type="subcellular location">
    <subcellularLocation>
        <location evidence="1">Lysosome membrane</location>
        <topology evidence="1">Multi-pass membrane protein</topology>
    </subcellularLocation>
</comment>
<evidence type="ECO:0000256" key="23">
    <source>
        <dbReference type="ARBA" id="ARBA00045709"/>
    </source>
</evidence>
<protein>
    <recommendedName>
        <fullName evidence="21">Lysosomal dipeptide transporter MFSD1</fullName>
    </recommendedName>
    <alternativeName>
        <fullName evidence="22">Major facilitator superfamily domain-containing protein 1</fullName>
    </alternativeName>
</protein>
<evidence type="ECO:0000256" key="12">
    <source>
        <dbReference type="ARBA" id="ARBA00044891"/>
    </source>
</evidence>
<keyword evidence="6 26" id="KW-0472">Membrane</keyword>
<comment type="catalytic activity">
    <reaction evidence="19">
        <text>L-alanyl-L-lysine(out) = L-alanyl-L-lysine(in)</text>
        <dbReference type="Rhea" id="RHEA:79415"/>
        <dbReference type="ChEBI" id="CHEBI:192470"/>
    </reaction>
</comment>
<evidence type="ECO:0000256" key="16">
    <source>
        <dbReference type="ARBA" id="ARBA00044900"/>
    </source>
</evidence>
<evidence type="ECO:0000256" key="25">
    <source>
        <dbReference type="SAM" id="MobiDB-lite"/>
    </source>
</evidence>
<dbReference type="OrthoDB" id="424834at2759"/>
<comment type="function">
    <text evidence="23">Lysosomal dipeptide uniporter that selectively exports lysine, arginine or histidine-containing dipeptides with a net positive charge from the lysosome lumen into the cytosol. Could play a role in a specific type of protein O-glycosylation indirectly regulating macrophages migration and tissue invasion. Also essential for liver homeostasis.</text>
</comment>
<comment type="catalytic activity">
    <reaction evidence="12">
        <text>L-lysyl-L-alpha-amino acid(out) = L-lysyl-L-alpha-amino acid(in)</text>
        <dbReference type="Rhea" id="RHEA:79387"/>
        <dbReference type="ChEBI" id="CHEBI:229965"/>
    </reaction>
</comment>
<feature type="transmembrane region" description="Helical" evidence="26">
    <location>
        <begin position="291"/>
        <end position="314"/>
    </location>
</feature>
<comment type="subunit">
    <text evidence="24">Homodimer. Interacts with lysosomal protein GLMP (via lumenal domain); the interaction starts while both proteins are still in the endoplasmic reticulum and is required for stabilization of MFSD1 in lysosomes but has no direct effect on its targeting to lysosomes or transporter activity.</text>
</comment>
<feature type="transmembrane region" description="Helical" evidence="26">
    <location>
        <begin position="326"/>
        <end position="359"/>
    </location>
</feature>
<evidence type="ECO:0000256" key="13">
    <source>
        <dbReference type="ARBA" id="ARBA00044893"/>
    </source>
</evidence>
<feature type="transmembrane region" description="Helical" evidence="26">
    <location>
        <begin position="137"/>
        <end position="154"/>
    </location>
</feature>
<keyword evidence="7" id="KW-0458">Lysosome</keyword>
<dbReference type="STRING" id="947166.A0A1D1V056"/>
<evidence type="ECO:0000256" key="14">
    <source>
        <dbReference type="ARBA" id="ARBA00044898"/>
    </source>
</evidence>
<evidence type="ECO:0000256" key="21">
    <source>
        <dbReference type="ARBA" id="ARBA00044985"/>
    </source>
</evidence>
<dbReference type="SUPFAM" id="SSF103473">
    <property type="entry name" value="MFS general substrate transporter"/>
    <property type="match status" value="1"/>
</dbReference>
<dbReference type="Proteomes" id="UP000186922">
    <property type="component" value="Unassembled WGS sequence"/>
</dbReference>
<comment type="similarity">
    <text evidence="2">Belongs to the major facilitator superfamily.</text>
</comment>
<evidence type="ECO:0000256" key="18">
    <source>
        <dbReference type="ARBA" id="ARBA00044912"/>
    </source>
</evidence>
<evidence type="ECO:0000256" key="4">
    <source>
        <dbReference type="ARBA" id="ARBA00022692"/>
    </source>
</evidence>
<feature type="transmembrane region" description="Helical" evidence="26">
    <location>
        <begin position="386"/>
        <end position="403"/>
    </location>
</feature>
<name>A0A1D1V056_RAMVA</name>
<gene>
    <name evidence="28" type="primary">RvY_04009-1</name>
    <name evidence="28" type="synonym">RvY_04009.1</name>
    <name evidence="28" type="ORF">RvY_04009</name>
</gene>
<comment type="catalytic activity">
    <reaction evidence="8">
        <text>L-lysyl-L-alanine(out) = L-lysyl-L-alanine(in)</text>
        <dbReference type="Rhea" id="RHEA:79399"/>
        <dbReference type="ChEBI" id="CHEBI:229954"/>
    </reaction>
</comment>
<sequence>MARRQQWIVLVCSCLLAFSGNFFSQILSPLSRRLQGQSLACTFISNMNTDSTVVAAIVNATDPSAYKKPDHCLNLDSTEYNSLSATFTYATAIASVFAALAVKHSGQRWLIWSSGLLAVTGAFLFVGGSYLEDNDTAFALLLIGRLLYGFGNGFRTTVCSHRVNHLWKDSTLMKGLYVMSGRLGNAFSFWLSGVTLDAIGMSNAIWIAVGLTIIASFAALFQGYIDTEDDLDHEGVGKWESTKRGVNQFFTNVDALYCWFAVPYFLIHSIVSTFTTNAPNLLVSRGRYTEIEALTIISVVYVMSIIIPVVGFVVDHTGYRQNWITLATVVVMSAFVAYLASTTVHSIVMTITLGIGYAIFDPVSSASTTIVAPQNTEGFSNAVLKFLRYFGTGTFALIAGAILNEQVDLITHDGVWRNLLLLLLSMAILAILASLCLSWANHRSVGKPLTLTEKEHRRREHAKETKHNETTPLLSD</sequence>
<evidence type="ECO:0000256" key="1">
    <source>
        <dbReference type="ARBA" id="ARBA00004155"/>
    </source>
</evidence>